<dbReference type="EMBL" id="BK014959">
    <property type="protein sequence ID" value="DAD84382.1"/>
    <property type="molecule type" value="Genomic_DNA"/>
</dbReference>
<reference evidence="1" key="1">
    <citation type="journal article" date="2021" name="Proc. Natl. Acad. Sci. U.S.A.">
        <title>A Catalog of Tens of Thousands of Viruses from Human Metagenomes Reveals Hidden Associations with Chronic Diseases.</title>
        <authorList>
            <person name="Tisza M.J."/>
            <person name="Buck C.B."/>
        </authorList>
    </citation>
    <scope>NUCLEOTIDE SEQUENCE</scope>
    <source>
        <strain evidence="1">CtUS21</strain>
    </source>
</reference>
<proteinExistence type="predicted"/>
<accession>A0A8S5MQ17</accession>
<evidence type="ECO:0000313" key="1">
    <source>
        <dbReference type="EMBL" id="DAD84382.1"/>
    </source>
</evidence>
<organism evidence="1">
    <name type="scientific">Podoviridae sp. ctUS21</name>
    <dbReference type="NCBI Taxonomy" id="2826557"/>
    <lineage>
        <taxon>Viruses</taxon>
        <taxon>Duplodnaviria</taxon>
        <taxon>Heunggongvirae</taxon>
        <taxon>Uroviricota</taxon>
        <taxon>Caudoviricetes</taxon>
    </lineage>
</organism>
<protein>
    <submittedName>
        <fullName evidence="1">Uncharacterized protein</fullName>
    </submittedName>
</protein>
<name>A0A8S5MQ17_9CAUD</name>
<sequence>MYFIKEVYMKKSTNVAMLHGTLSLVNDVMIH</sequence>